<evidence type="ECO:0000256" key="1">
    <source>
        <dbReference type="SAM" id="Phobius"/>
    </source>
</evidence>
<name>A0A0E9PZR7_ANGAN</name>
<keyword evidence="1" id="KW-1133">Transmembrane helix</keyword>
<keyword evidence="1" id="KW-0472">Membrane</keyword>
<protein>
    <submittedName>
        <fullName evidence="2">Uncharacterized protein</fullName>
    </submittedName>
</protein>
<keyword evidence="1" id="KW-0812">Transmembrane</keyword>
<organism evidence="2">
    <name type="scientific">Anguilla anguilla</name>
    <name type="common">European freshwater eel</name>
    <name type="synonym">Muraena anguilla</name>
    <dbReference type="NCBI Taxonomy" id="7936"/>
    <lineage>
        <taxon>Eukaryota</taxon>
        <taxon>Metazoa</taxon>
        <taxon>Chordata</taxon>
        <taxon>Craniata</taxon>
        <taxon>Vertebrata</taxon>
        <taxon>Euteleostomi</taxon>
        <taxon>Actinopterygii</taxon>
        <taxon>Neopterygii</taxon>
        <taxon>Teleostei</taxon>
        <taxon>Anguilliformes</taxon>
        <taxon>Anguillidae</taxon>
        <taxon>Anguilla</taxon>
    </lineage>
</organism>
<evidence type="ECO:0000313" key="2">
    <source>
        <dbReference type="EMBL" id="JAH09353.1"/>
    </source>
</evidence>
<reference evidence="2" key="1">
    <citation type="submission" date="2014-11" db="EMBL/GenBank/DDBJ databases">
        <authorList>
            <person name="Amaro Gonzalez C."/>
        </authorList>
    </citation>
    <scope>NUCLEOTIDE SEQUENCE</scope>
</reference>
<accession>A0A0E9PZR7</accession>
<reference evidence="2" key="2">
    <citation type="journal article" date="2015" name="Fish Shellfish Immunol.">
        <title>Early steps in the European eel (Anguilla anguilla)-Vibrio vulnificus interaction in the gills: Role of the RtxA13 toxin.</title>
        <authorList>
            <person name="Callol A."/>
            <person name="Pajuelo D."/>
            <person name="Ebbesson L."/>
            <person name="Teles M."/>
            <person name="MacKenzie S."/>
            <person name="Amaro C."/>
        </authorList>
    </citation>
    <scope>NUCLEOTIDE SEQUENCE</scope>
</reference>
<sequence length="107" mass="11912">MHKPAYCHALVYIIQVVIIIIIVIIIITIIIIIIIMVTIIFSITVYWVSLSSQSVNGDLFQFQLIPAQIWQAQSRKASYLYLRCQGNAVFGKPLRIPNPICSGGAPG</sequence>
<dbReference type="AlphaFoldDB" id="A0A0E9PZR7"/>
<proteinExistence type="predicted"/>
<dbReference type="EMBL" id="GBXM01099224">
    <property type="protein sequence ID" value="JAH09353.1"/>
    <property type="molecule type" value="Transcribed_RNA"/>
</dbReference>
<feature type="transmembrane region" description="Helical" evidence="1">
    <location>
        <begin position="12"/>
        <end position="45"/>
    </location>
</feature>